<organism evidence="3">
    <name type="scientific">uncultured Caudovirales phage</name>
    <dbReference type="NCBI Taxonomy" id="2100421"/>
    <lineage>
        <taxon>Viruses</taxon>
        <taxon>Duplodnaviria</taxon>
        <taxon>Heunggongvirae</taxon>
        <taxon>Uroviricota</taxon>
        <taxon>Caudoviricetes</taxon>
        <taxon>Peduoviridae</taxon>
        <taxon>Maltschvirus</taxon>
        <taxon>Maltschvirus maltsch</taxon>
    </lineage>
</organism>
<feature type="compositionally biased region" description="Acidic residues" evidence="2">
    <location>
        <begin position="44"/>
        <end position="60"/>
    </location>
</feature>
<name>A0A6J7X584_9CAUD</name>
<reference evidence="3" key="1">
    <citation type="submission" date="2020-05" db="EMBL/GenBank/DDBJ databases">
        <authorList>
            <person name="Chiriac C."/>
            <person name="Salcher M."/>
            <person name="Ghai R."/>
            <person name="Kavagutti S V."/>
        </authorList>
    </citation>
    <scope>NUCLEOTIDE SEQUENCE</scope>
</reference>
<accession>A0A6J7X584</accession>
<sequence length="312" mass="35091">MENTNPQGSESLSVNQAANAFLGLMGDDGAEQGQPEEPIKEEASGEVEDDSGYADESEPVEEVKPRYKAKVGGEEVEVELDELINGYQRSKDYTQKSQALAEQRKAMDAEREHLEQVKQERQAYAQKLKALDSFLSQQNRGEDLEVLKETDPIGYAVKVAEQSQREKQLAVVRAEQQRIAQQQQAEQQQSLQNHLKSEAEKLASVIPELSTPKGDAIRKEIREYAKSVGWSDQELSSVYDHRAVLTLYKAMKFEQLQKGKPETLKKVQQAPKMLKAGTSTPDTKSSEDKQVMQRLRQSGKVRDAAAAFERFF</sequence>
<evidence type="ECO:0008006" key="4">
    <source>
        <dbReference type="Google" id="ProtNLM"/>
    </source>
</evidence>
<gene>
    <name evidence="3" type="ORF">UFOVP378_6</name>
</gene>
<evidence type="ECO:0000313" key="3">
    <source>
        <dbReference type="EMBL" id="CAB5222463.1"/>
    </source>
</evidence>
<protein>
    <recommendedName>
        <fullName evidence="4">Scaffolding protein</fullName>
    </recommendedName>
</protein>
<evidence type="ECO:0000256" key="2">
    <source>
        <dbReference type="SAM" id="MobiDB-lite"/>
    </source>
</evidence>
<proteinExistence type="predicted"/>
<keyword evidence="1" id="KW-0175">Coiled coil</keyword>
<feature type="coiled-coil region" evidence="1">
    <location>
        <begin position="97"/>
        <end position="127"/>
    </location>
</feature>
<feature type="region of interest" description="Disordered" evidence="2">
    <location>
        <begin position="262"/>
        <end position="290"/>
    </location>
</feature>
<feature type="region of interest" description="Disordered" evidence="2">
    <location>
        <begin position="1"/>
        <end position="68"/>
    </location>
</feature>
<evidence type="ECO:0000256" key="1">
    <source>
        <dbReference type="SAM" id="Coils"/>
    </source>
</evidence>
<feature type="compositionally biased region" description="Polar residues" evidence="2">
    <location>
        <begin position="1"/>
        <end position="18"/>
    </location>
</feature>
<dbReference type="EMBL" id="LR798306">
    <property type="protein sequence ID" value="CAB5222463.1"/>
    <property type="molecule type" value="Genomic_DNA"/>
</dbReference>